<feature type="transmembrane region" description="Helical" evidence="1">
    <location>
        <begin position="184"/>
        <end position="206"/>
    </location>
</feature>
<reference evidence="2" key="1">
    <citation type="submission" date="2020-02" db="EMBL/GenBank/DDBJ databases">
        <authorList>
            <person name="Meier V. D."/>
        </authorList>
    </citation>
    <scope>NUCLEOTIDE SEQUENCE</scope>
    <source>
        <strain evidence="2">AVDCRST_MAG30</strain>
    </source>
</reference>
<name>A0A6J4RUB9_9ACTN</name>
<evidence type="ECO:0008006" key="3">
    <source>
        <dbReference type="Google" id="ProtNLM"/>
    </source>
</evidence>
<dbReference type="AlphaFoldDB" id="A0A6J4RUB9"/>
<evidence type="ECO:0000256" key="1">
    <source>
        <dbReference type="SAM" id="Phobius"/>
    </source>
</evidence>
<keyword evidence="1" id="KW-1133">Transmembrane helix</keyword>
<feature type="transmembrane region" description="Helical" evidence="1">
    <location>
        <begin position="140"/>
        <end position="163"/>
    </location>
</feature>
<gene>
    <name evidence="2" type="ORF">AVDCRST_MAG30-874</name>
</gene>
<accession>A0A6J4RUB9</accession>
<keyword evidence="1" id="KW-0812">Transmembrane</keyword>
<feature type="non-terminal residue" evidence="2">
    <location>
        <position position="1"/>
    </location>
</feature>
<feature type="transmembrane region" description="Helical" evidence="1">
    <location>
        <begin position="31"/>
        <end position="49"/>
    </location>
</feature>
<feature type="transmembrane region" description="Helical" evidence="1">
    <location>
        <begin position="281"/>
        <end position="301"/>
    </location>
</feature>
<protein>
    <recommendedName>
        <fullName evidence="3">Fenitrothion hydrolase</fullName>
    </recommendedName>
</protein>
<feature type="transmembrane region" description="Helical" evidence="1">
    <location>
        <begin position="92"/>
        <end position="111"/>
    </location>
</feature>
<feature type="transmembrane region" description="Helical" evidence="1">
    <location>
        <begin position="242"/>
        <end position="261"/>
    </location>
</feature>
<sequence>LGHWPAAIGLLGFGLAELCFAAGREPAPLAILAIVYLVVQLVGMSLYGVEPWTRRADAFGVYFSLFARLSPFGRRPDGTLVARLPGAAATGLWTGACTVALLVVAIATTAFDGAKEGPVFSDAAPWLQDRFLGLGASRGFALELAFVAGYAATIALVALIWWVAVEGMPRVRAGLGRPELARRLVHSLIPIVAAYVLAHYFSLLAYNGQDAVRLASDPLGDGADLFGTATRTIDYGVVSATGIWYVQVAALVIGHVAALVLGHDRALVLYGSARAAARSQLVMLIAMVCFTCLGLYLLSAANA</sequence>
<dbReference type="EMBL" id="CADCVS010000144">
    <property type="protein sequence ID" value="CAA9482346.1"/>
    <property type="molecule type" value="Genomic_DNA"/>
</dbReference>
<evidence type="ECO:0000313" key="2">
    <source>
        <dbReference type="EMBL" id="CAA9482346.1"/>
    </source>
</evidence>
<proteinExistence type="predicted"/>
<organism evidence="2">
    <name type="scientific">uncultured Solirubrobacteraceae bacterium</name>
    <dbReference type="NCBI Taxonomy" id="1162706"/>
    <lineage>
        <taxon>Bacteria</taxon>
        <taxon>Bacillati</taxon>
        <taxon>Actinomycetota</taxon>
        <taxon>Thermoleophilia</taxon>
        <taxon>Solirubrobacterales</taxon>
        <taxon>Solirubrobacteraceae</taxon>
        <taxon>environmental samples</taxon>
    </lineage>
</organism>
<keyword evidence="1" id="KW-0472">Membrane</keyword>